<name>A0A222GD45_9GAMM</name>
<evidence type="ECO:0000256" key="1">
    <source>
        <dbReference type="SAM" id="Phobius"/>
    </source>
</evidence>
<sequence length="339" mass="39175">MGVRFLMKYILIITALVTAIIAIKGETWDSSKSGIKRITVSGWAVAFFALITAFFSIYIEYSEQNIKAEKKIESDHRRLHTLEQLVDDFHQIEFLAFEFEKDSDISQVIVKVQLHTKFIKDSIELNSSLLTPEELLNFEGFLRFSNEEIEESKLGTDFMNNSPMPELARYAREIRFRLCEPMLKKSPYCNYLQANPTANEFFAHEDPKMLEAMSQARKTLPNLLKKTQELRSENIELMVKVAIPVGDGTREHIWLGNIRYLNNKIVGEIGNQPVDALHVSFGQKYTAVFDDVSDWMAIKNGVVHGGYMLRVTLSRMSDYELDRFFSDYKYEIPKKILVL</sequence>
<keyword evidence="1" id="KW-0472">Membrane</keyword>
<dbReference type="EMBL" id="CP020465">
    <property type="protein sequence ID" value="ASP49770.1"/>
    <property type="molecule type" value="Genomic_DNA"/>
</dbReference>
<dbReference type="Proteomes" id="UP000202259">
    <property type="component" value="Chromosome"/>
</dbReference>
<evidence type="ECO:0000259" key="2">
    <source>
        <dbReference type="Pfam" id="PF10077"/>
    </source>
</evidence>
<dbReference type="AlphaFoldDB" id="A0A222GD45"/>
<dbReference type="KEGG" id="cber:B5D82_19535"/>
<proteinExistence type="predicted"/>
<keyword evidence="1" id="KW-1133">Transmembrane helix</keyword>
<accession>A0A222GD45</accession>
<organism evidence="3 4">
    <name type="scientific">Cognaticolwellia beringensis</name>
    <dbReference type="NCBI Taxonomy" id="1967665"/>
    <lineage>
        <taxon>Bacteria</taxon>
        <taxon>Pseudomonadati</taxon>
        <taxon>Pseudomonadota</taxon>
        <taxon>Gammaproteobacteria</taxon>
        <taxon>Alteromonadales</taxon>
        <taxon>Colwelliaceae</taxon>
        <taxon>Cognaticolwellia</taxon>
    </lineage>
</organism>
<reference evidence="3 4" key="1">
    <citation type="submission" date="2017-08" db="EMBL/GenBank/DDBJ databases">
        <title>Complete genome of Colwellia sp. NB097-1, a psychrophile bacterium ioslated from Bering Sea.</title>
        <authorList>
            <person name="Chen X."/>
        </authorList>
    </citation>
    <scope>NUCLEOTIDE SEQUENCE [LARGE SCALE GENOMIC DNA]</scope>
    <source>
        <strain evidence="3 4">NB097-1</strain>
    </source>
</reference>
<keyword evidence="1" id="KW-0812">Transmembrane</keyword>
<feature type="domain" description="DUF2314" evidence="2">
    <location>
        <begin position="206"/>
        <end position="324"/>
    </location>
</feature>
<feature type="transmembrane region" description="Helical" evidence="1">
    <location>
        <begin position="41"/>
        <end position="61"/>
    </location>
</feature>
<gene>
    <name evidence="3" type="ORF">B5D82_19535</name>
</gene>
<evidence type="ECO:0000313" key="3">
    <source>
        <dbReference type="EMBL" id="ASP49770.1"/>
    </source>
</evidence>
<dbReference type="InterPro" id="IPR018756">
    <property type="entry name" value="DUF2314"/>
</dbReference>
<dbReference type="Pfam" id="PF10077">
    <property type="entry name" value="DUF2314"/>
    <property type="match status" value="1"/>
</dbReference>
<protein>
    <submittedName>
        <fullName evidence="3">DUF2314 domain-containing protein</fullName>
    </submittedName>
</protein>
<evidence type="ECO:0000313" key="4">
    <source>
        <dbReference type="Proteomes" id="UP000202259"/>
    </source>
</evidence>
<keyword evidence="4" id="KW-1185">Reference proteome</keyword>